<evidence type="ECO:0000313" key="3">
    <source>
        <dbReference type="EMBL" id="KAI7741035.1"/>
    </source>
</evidence>
<feature type="region of interest" description="Disordered" evidence="2">
    <location>
        <begin position="101"/>
        <end position="132"/>
    </location>
</feature>
<feature type="coiled-coil region" evidence="1">
    <location>
        <begin position="244"/>
        <end position="278"/>
    </location>
</feature>
<proteinExistence type="predicted"/>
<accession>A0AAD5CHP2</accession>
<comment type="caution">
    <text evidence="3">The sequence shown here is derived from an EMBL/GenBank/DDBJ whole genome shotgun (WGS) entry which is preliminary data.</text>
</comment>
<protein>
    <submittedName>
        <fullName evidence="3">Uncharacterized protein</fullName>
    </submittedName>
</protein>
<keyword evidence="4" id="KW-1185">Reference proteome</keyword>
<dbReference type="Pfam" id="PF03004">
    <property type="entry name" value="Transposase_24"/>
    <property type="match status" value="1"/>
</dbReference>
<keyword evidence="1" id="KW-0175">Coiled coil</keyword>
<dbReference type="AlphaFoldDB" id="A0AAD5CHP2"/>
<dbReference type="InterPro" id="IPR004252">
    <property type="entry name" value="Probable_transposase_24"/>
</dbReference>
<feature type="compositionally biased region" description="Polar residues" evidence="2">
    <location>
        <begin position="111"/>
        <end position="121"/>
    </location>
</feature>
<feature type="non-terminal residue" evidence="3">
    <location>
        <position position="1"/>
    </location>
</feature>
<evidence type="ECO:0000256" key="1">
    <source>
        <dbReference type="SAM" id="Coils"/>
    </source>
</evidence>
<reference evidence="3" key="1">
    <citation type="submission" date="2022-06" db="EMBL/GenBank/DDBJ databases">
        <title>Uncovering the hologenomic basis of an extraordinary plant invasion.</title>
        <authorList>
            <person name="Bieker V.C."/>
            <person name="Martin M.D."/>
            <person name="Gilbert T."/>
            <person name="Hodgins K."/>
            <person name="Battlay P."/>
            <person name="Petersen B."/>
            <person name="Wilson J."/>
        </authorList>
    </citation>
    <scope>NUCLEOTIDE SEQUENCE</scope>
    <source>
        <strain evidence="3">AA19_3_7</strain>
        <tissue evidence="3">Leaf</tissue>
    </source>
</reference>
<name>A0AAD5CHP2_AMBAR</name>
<dbReference type="Proteomes" id="UP001206925">
    <property type="component" value="Unassembled WGS sequence"/>
</dbReference>
<sequence length="319" mass="37141">PLPLNYSIAKPSTLYPLDVVELASSVLGWRLTQLQGFLDDKGTKDIMAKMRNNAVKDFKKATKLGIKKEDPRFFKKISDYPPSHIHLNIWRDMCKIWEKDDRKKKSESGTKNRASTTSTGKGSRHTGGSLGFDEHRTRLKNKIGREPSFREVFLETHLTKESKARLWAGELEINNLNGMDFCTTRAGEIYGEYLNDMKELHGSEFTEDDVNVWKLWRSYDSLIRDRIYRYKLPNDWDPSSSFGVEPSQDKILALENQIQDYEARFEDFESRLQVQREADRKAFEDALKAQREAMQKDFGELIKSYRPTYVSNVSQIEKF</sequence>
<evidence type="ECO:0000256" key="2">
    <source>
        <dbReference type="SAM" id="MobiDB-lite"/>
    </source>
</evidence>
<feature type="compositionally biased region" description="Basic and acidic residues" evidence="2">
    <location>
        <begin position="101"/>
        <end position="110"/>
    </location>
</feature>
<dbReference type="EMBL" id="JAMZMK010008281">
    <property type="protein sequence ID" value="KAI7741035.1"/>
    <property type="molecule type" value="Genomic_DNA"/>
</dbReference>
<organism evidence="3 4">
    <name type="scientific">Ambrosia artemisiifolia</name>
    <name type="common">Common ragweed</name>
    <dbReference type="NCBI Taxonomy" id="4212"/>
    <lineage>
        <taxon>Eukaryota</taxon>
        <taxon>Viridiplantae</taxon>
        <taxon>Streptophyta</taxon>
        <taxon>Embryophyta</taxon>
        <taxon>Tracheophyta</taxon>
        <taxon>Spermatophyta</taxon>
        <taxon>Magnoliopsida</taxon>
        <taxon>eudicotyledons</taxon>
        <taxon>Gunneridae</taxon>
        <taxon>Pentapetalae</taxon>
        <taxon>asterids</taxon>
        <taxon>campanulids</taxon>
        <taxon>Asterales</taxon>
        <taxon>Asteraceae</taxon>
        <taxon>Asteroideae</taxon>
        <taxon>Heliantheae alliance</taxon>
        <taxon>Heliantheae</taxon>
        <taxon>Ambrosia</taxon>
    </lineage>
</organism>
<evidence type="ECO:0000313" key="4">
    <source>
        <dbReference type="Proteomes" id="UP001206925"/>
    </source>
</evidence>
<gene>
    <name evidence="3" type="ORF">M8C21_022464</name>
</gene>